<comment type="caution">
    <text evidence="2">The sequence shown here is derived from an EMBL/GenBank/DDBJ whole genome shotgun (WGS) entry which is preliminary data.</text>
</comment>
<reference evidence="2 3" key="1">
    <citation type="journal article" date="2018" name="Nat. Biotechnol.">
        <title>A standardized bacterial taxonomy based on genome phylogeny substantially revises the tree of life.</title>
        <authorList>
            <person name="Parks D.H."/>
            <person name="Chuvochina M."/>
            <person name="Waite D.W."/>
            <person name="Rinke C."/>
            <person name="Skarshewski A."/>
            <person name="Chaumeil P.A."/>
            <person name="Hugenholtz P."/>
        </authorList>
    </citation>
    <scope>NUCLEOTIDE SEQUENCE [LARGE SCALE GENOMIC DNA]</scope>
    <source>
        <strain evidence="2">UBA9881</strain>
    </source>
</reference>
<dbReference type="AlphaFoldDB" id="A0A3D5N978"/>
<protein>
    <submittedName>
        <fullName evidence="2">Uncharacterized protein</fullName>
    </submittedName>
</protein>
<dbReference type="RefSeq" id="WP_277277186.1">
    <property type="nucleotide sequence ID" value="NZ_DPOP01000072.1"/>
</dbReference>
<feature type="compositionally biased region" description="Basic and acidic residues" evidence="1">
    <location>
        <begin position="72"/>
        <end position="88"/>
    </location>
</feature>
<feature type="region of interest" description="Disordered" evidence="1">
    <location>
        <begin position="68"/>
        <end position="88"/>
    </location>
</feature>
<evidence type="ECO:0000313" key="2">
    <source>
        <dbReference type="EMBL" id="HCW67208.1"/>
    </source>
</evidence>
<evidence type="ECO:0000256" key="1">
    <source>
        <dbReference type="SAM" id="MobiDB-lite"/>
    </source>
</evidence>
<accession>A0A3D5N978</accession>
<feature type="non-terminal residue" evidence="2">
    <location>
        <position position="1"/>
    </location>
</feature>
<evidence type="ECO:0000313" key="3">
    <source>
        <dbReference type="Proteomes" id="UP000264179"/>
    </source>
</evidence>
<gene>
    <name evidence="2" type="ORF">DHR80_08350</name>
</gene>
<dbReference type="Proteomes" id="UP000264179">
    <property type="component" value="Unassembled WGS sequence"/>
</dbReference>
<sequence>ALNVGERRFNGTGVIGQPPFLQEIACLPFRLQKSSENRAFFPSKKQPQNDISNACLKRKVNKCLAPAGLKSSGKEKTSETEKVSEVFW</sequence>
<organism evidence="2 3">
    <name type="scientific">Thalassospira lucentensis</name>
    <dbReference type="NCBI Taxonomy" id="168935"/>
    <lineage>
        <taxon>Bacteria</taxon>
        <taxon>Pseudomonadati</taxon>
        <taxon>Pseudomonadota</taxon>
        <taxon>Alphaproteobacteria</taxon>
        <taxon>Rhodospirillales</taxon>
        <taxon>Thalassospiraceae</taxon>
        <taxon>Thalassospira</taxon>
    </lineage>
</organism>
<proteinExistence type="predicted"/>
<dbReference type="EMBL" id="DPOP01000072">
    <property type="protein sequence ID" value="HCW67208.1"/>
    <property type="molecule type" value="Genomic_DNA"/>
</dbReference>
<name>A0A3D5N978_9PROT</name>